<dbReference type="EMBL" id="KQ415227">
    <property type="protein sequence ID" value="KOC58724.1"/>
    <property type="molecule type" value="Genomic_DNA"/>
</dbReference>
<evidence type="ECO:0000313" key="3">
    <source>
        <dbReference type="Proteomes" id="UP000053825"/>
    </source>
</evidence>
<sequence>MTDDTAESIRDMINHMQSQIRSLQALGRSWENIANDLFSQHRHLKNESRDEARVGADAVRHDDAKNRRHFSAPS</sequence>
<dbReference type="AlphaFoldDB" id="A0A0L7QJH2"/>
<name>A0A0L7QJH2_9HYME</name>
<evidence type="ECO:0000313" key="2">
    <source>
        <dbReference type="EMBL" id="KOC58724.1"/>
    </source>
</evidence>
<organism evidence="2 3">
    <name type="scientific">Habropoda laboriosa</name>
    <dbReference type="NCBI Taxonomy" id="597456"/>
    <lineage>
        <taxon>Eukaryota</taxon>
        <taxon>Metazoa</taxon>
        <taxon>Ecdysozoa</taxon>
        <taxon>Arthropoda</taxon>
        <taxon>Hexapoda</taxon>
        <taxon>Insecta</taxon>
        <taxon>Pterygota</taxon>
        <taxon>Neoptera</taxon>
        <taxon>Endopterygota</taxon>
        <taxon>Hymenoptera</taxon>
        <taxon>Apocrita</taxon>
        <taxon>Aculeata</taxon>
        <taxon>Apoidea</taxon>
        <taxon>Anthophila</taxon>
        <taxon>Apidae</taxon>
        <taxon>Habropoda</taxon>
    </lineage>
</organism>
<feature type="compositionally biased region" description="Basic and acidic residues" evidence="1">
    <location>
        <begin position="45"/>
        <end position="65"/>
    </location>
</feature>
<dbReference type="Proteomes" id="UP000053825">
    <property type="component" value="Unassembled WGS sequence"/>
</dbReference>
<feature type="region of interest" description="Disordered" evidence="1">
    <location>
        <begin position="44"/>
        <end position="74"/>
    </location>
</feature>
<accession>A0A0L7QJH2</accession>
<keyword evidence="3" id="KW-1185">Reference proteome</keyword>
<protein>
    <submittedName>
        <fullName evidence="2">Uncharacterized protein</fullName>
    </submittedName>
</protein>
<reference evidence="2 3" key="1">
    <citation type="submission" date="2015-07" db="EMBL/GenBank/DDBJ databases">
        <title>The genome of Habropoda laboriosa.</title>
        <authorList>
            <person name="Pan H."/>
            <person name="Kapheim K."/>
        </authorList>
    </citation>
    <scope>NUCLEOTIDE SEQUENCE [LARGE SCALE GENOMIC DNA]</scope>
    <source>
        <strain evidence="2">0110345459</strain>
    </source>
</reference>
<evidence type="ECO:0000256" key="1">
    <source>
        <dbReference type="SAM" id="MobiDB-lite"/>
    </source>
</evidence>
<gene>
    <name evidence="2" type="ORF">WH47_05391</name>
</gene>
<proteinExistence type="predicted"/>